<dbReference type="RefSeq" id="WP_048892379.1">
    <property type="nucleotide sequence ID" value="NZ_JACKTA010000026.1"/>
</dbReference>
<name>A0A2I3EKD5_9MYCO</name>
<protein>
    <submittedName>
        <fullName evidence="1">Uncharacterized protein</fullName>
    </submittedName>
</protein>
<evidence type="ECO:0000313" key="1">
    <source>
        <dbReference type="EMBL" id="BCO34821.1"/>
    </source>
</evidence>
<keyword evidence="2" id="KW-1185">Reference proteome</keyword>
<gene>
    <name evidence="1" type="ORF">MHEC_12540</name>
</gene>
<evidence type="ECO:0000313" key="2">
    <source>
        <dbReference type="Proteomes" id="UP000595446"/>
    </source>
</evidence>
<dbReference type="EMBL" id="AP024237">
    <property type="protein sequence ID" value="BCO34821.1"/>
    <property type="molecule type" value="Genomic_DNA"/>
</dbReference>
<dbReference type="Proteomes" id="UP000595446">
    <property type="component" value="Chromosome"/>
</dbReference>
<proteinExistence type="predicted"/>
<dbReference type="AlphaFoldDB" id="A0A2I3EKD5"/>
<accession>A0A2I3EKD5</accession>
<reference evidence="1 2" key="1">
    <citation type="submission" date="2020-12" db="EMBL/GenBank/DDBJ databases">
        <title>Complete genome sequence of Mycobacterium heckeshornense JCM 15655T, closely related to a pathogenic non-tuberculous mycobacterial species Mycobacterium xenopi.</title>
        <authorList>
            <person name="Yoshida M."/>
            <person name="Fukano H."/>
            <person name="Asakura T."/>
            <person name="Suzuki M."/>
            <person name="Hoshino Y."/>
        </authorList>
    </citation>
    <scope>NUCLEOTIDE SEQUENCE [LARGE SCALE GENOMIC DNA]</scope>
    <source>
        <strain evidence="1 2">JCM 15655</strain>
    </source>
</reference>
<organism evidence="1 2">
    <name type="scientific">Mycobacterium heckeshornense</name>
    <dbReference type="NCBI Taxonomy" id="110505"/>
    <lineage>
        <taxon>Bacteria</taxon>
        <taxon>Bacillati</taxon>
        <taxon>Actinomycetota</taxon>
        <taxon>Actinomycetes</taxon>
        <taxon>Mycobacteriales</taxon>
        <taxon>Mycobacteriaceae</taxon>
        <taxon>Mycobacterium</taxon>
    </lineage>
</organism>
<sequence length="87" mass="8954">MAGGHGAPVQSAQTWLVGKLHRTHIFALMQTPADASGRPTGLAGWCQLLAARLPGNVVVLAEHTAQVAAGEEDSGYQPGLRGADPTN</sequence>